<accession>A0A2U1JYC9</accession>
<name>A0A2U1JYC9_9FLAO</name>
<evidence type="ECO:0008006" key="3">
    <source>
        <dbReference type="Google" id="ProtNLM"/>
    </source>
</evidence>
<dbReference type="OrthoDB" id="1490915at2"/>
<sequence length="289" mass="34055">MKHIIKTRIFKMLSLLPNRLGYSLYHFLQDKSSKLTVESKIQSTYSTYMSVVRILQKNNINLEGTRIAELGSGWTPIFPYQLILEGNAKRVDTYDINEHYNLKQIKKLNDYYSNSYNGTVEIENKGKYPLLNAVTYFPKTNICNGKFEDIDMVLSRFVLEHVSPNEIIEIHDFLFSNLKSGSYVLHLISPSDHRAYGDDSLSLQDFLKYSEKEWNQIQTKFDYHNRLRLPQYLALFKNKFEILFFEHDKINIDSKGYEKFKELTIHEDFRKYSDEELIAGSVNILLKKK</sequence>
<dbReference type="InterPro" id="IPR029063">
    <property type="entry name" value="SAM-dependent_MTases_sf"/>
</dbReference>
<reference evidence="1 2" key="1">
    <citation type="submission" date="2018-04" db="EMBL/GenBank/DDBJ databases">
        <title>Flavobacterium sp. nov., isolated from glacier ice.</title>
        <authorList>
            <person name="Liu Q."/>
            <person name="Xin Y.-H."/>
        </authorList>
    </citation>
    <scope>NUCLEOTIDE SEQUENCE [LARGE SCALE GENOMIC DNA]</scope>
    <source>
        <strain evidence="1 2">LB2P30</strain>
    </source>
</reference>
<gene>
    <name evidence="1" type="ORF">DB891_07230</name>
</gene>
<keyword evidence="2" id="KW-1185">Reference proteome</keyword>
<organism evidence="1 2">
    <name type="scientific">Flavobacterium laiguense</name>
    <dbReference type="NCBI Taxonomy" id="2169409"/>
    <lineage>
        <taxon>Bacteria</taxon>
        <taxon>Pseudomonadati</taxon>
        <taxon>Bacteroidota</taxon>
        <taxon>Flavobacteriia</taxon>
        <taxon>Flavobacteriales</taxon>
        <taxon>Flavobacteriaceae</taxon>
        <taxon>Flavobacterium</taxon>
    </lineage>
</organism>
<evidence type="ECO:0000313" key="1">
    <source>
        <dbReference type="EMBL" id="PWA09954.1"/>
    </source>
</evidence>
<dbReference type="RefSeq" id="WP_116762033.1">
    <property type="nucleotide sequence ID" value="NZ_QCZH01000005.1"/>
</dbReference>
<evidence type="ECO:0000313" key="2">
    <source>
        <dbReference type="Proteomes" id="UP000245618"/>
    </source>
</evidence>
<dbReference type="AlphaFoldDB" id="A0A2U1JYC9"/>
<proteinExistence type="predicted"/>
<dbReference type="SUPFAM" id="SSF53335">
    <property type="entry name" value="S-adenosyl-L-methionine-dependent methyltransferases"/>
    <property type="match status" value="1"/>
</dbReference>
<dbReference type="EMBL" id="QCZH01000005">
    <property type="protein sequence ID" value="PWA09954.1"/>
    <property type="molecule type" value="Genomic_DNA"/>
</dbReference>
<dbReference type="Proteomes" id="UP000245618">
    <property type="component" value="Unassembled WGS sequence"/>
</dbReference>
<comment type="caution">
    <text evidence="1">The sequence shown here is derived from an EMBL/GenBank/DDBJ whole genome shotgun (WGS) entry which is preliminary data.</text>
</comment>
<protein>
    <recommendedName>
        <fullName evidence="3">Methyltransferase type 11 domain-containing protein</fullName>
    </recommendedName>
</protein>
<dbReference type="Gene3D" id="3.40.50.150">
    <property type="entry name" value="Vaccinia Virus protein VP39"/>
    <property type="match status" value="1"/>
</dbReference>